<gene>
    <name evidence="3" type="ORF">SANBI_002795</name>
</gene>
<evidence type="ECO:0000256" key="1">
    <source>
        <dbReference type="ARBA" id="ARBA00022679"/>
    </source>
</evidence>
<keyword evidence="1 3" id="KW-0808">Transferase</keyword>
<reference evidence="4" key="1">
    <citation type="submission" date="2023-11" db="EMBL/GenBank/DDBJ databases">
        <authorList>
            <person name="Helweg L.P."/>
            <person name="Kiel A."/>
            <person name="Hitz F."/>
            <person name="Ruckert-Reed C."/>
            <person name="Busche T."/>
            <person name="Kaltschmidt B."/>
            <person name="Kaltschmidt C."/>
        </authorList>
    </citation>
    <scope>NUCLEOTIDE SEQUENCE [LARGE SCALE GENOMIC DNA]</scope>
    <source>
        <strain evidence="4">4.1</strain>
    </source>
</reference>
<name>A0AAF1C3W9_9MICO</name>
<organism evidence="3 4">
    <name type="scientific">Sanguibacter biliveldensis</name>
    <dbReference type="NCBI Taxonomy" id="3030830"/>
    <lineage>
        <taxon>Bacteria</taxon>
        <taxon>Bacillati</taxon>
        <taxon>Actinomycetota</taxon>
        <taxon>Actinomycetes</taxon>
        <taxon>Micrococcales</taxon>
        <taxon>Sanguibacteraceae</taxon>
        <taxon>Sanguibacter</taxon>
    </lineage>
</organism>
<dbReference type="GO" id="GO:0004020">
    <property type="term" value="F:adenylylsulfate kinase activity"/>
    <property type="evidence" value="ECO:0007669"/>
    <property type="project" value="UniProtKB-EC"/>
</dbReference>
<dbReference type="Proteomes" id="UP001304340">
    <property type="component" value="Chromosome"/>
</dbReference>
<evidence type="ECO:0000313" key="3">
    <source>
        <dbReference type="EMBL" id="WPF81498.1"/>
    </source>
</evidence>
<feature type="domain" description="APS kinase" evidence="2">
    <location>
        <begin position="6"/>
        <end position="100"/>
    </location>
</feature>
<dbReference type="AlphaFoldDB" id="A0AAF1C3W9"/>
<dbReference type="RefSeq" id="WP_319156056.1">
    <property type="nucleotide sequence ID" value="NZ_CP138359.1"/>
</dbReference>
<proteinExistence type="predicted"/>
<protein>
    <submittedName>
        <fullName evidence="3">Adenylyl-sulfate kinase</fullName>
        <ecNumber evidence="3">2.7.1.25</ecNumber>
    </submittedName>
</protein>
<dbReference type="InterPro" id="IPR059117">
    <property type="entry name" value="APS_kinase_dom"/>
</dbReference>
<dbReference type="EC" id="2.7.1.25" evidence="3"/>
<accession>A0AAF1C3W9</accession>
<dbReference type="Gene3D" id="3.40.50.300">
    <property type="entry name" value="P-loop containing nucleotide triphosphate hydrolases"/>
    <property type="match status" value="1"/>
</dbReference>
<sequence>MTTIQILLLGGASGTGKTTVGWELSAILEQRCVAHCVIDGDTLGHIFPAPPGDPSRSRIVERNLASVWSGFAEVGQTRLIYTNTVSVLEEEMIRRAVRASSAGGVVSSEVEIEVEFTSVVLVAGARTVAQRLARRETGDRVDLHIDRSLRAAMLLQQRASESVVVISTDGRAVEDVALEVLDATGW</sequence>
<evidence type="ECO:0000313" key="4">
    <source>
        <dbReference type="Proteomes" id="UP001304340"/>
    </source>
</evidence>
<dbReference type="InterPro" id="IPR027417">
    <property type="entry name" value="P-loop_NTPase"/>
</dbReference>
<keyword evidence="3" id="KW-0418">Kinase</keyword>
<keyword evidence="4" id="KW-1185">Reference proteome</keyword>
<evidence type="ECO:0000259" key="2">
    <source>
        <dbReference type="Pfam" id="PF01583"/>
    </source>
</evidence>
<dbReference type="KEGG" id="sbil:SANBI_002795"/>
<dbReference type="EMBL" id="CP138359">
    <property type="protein sequence ID" value="WPF81498.1"/>
    <property type="molecule type" value="Genomic_DNA"/>
</dbReference>
<dbReference type="SUPFAM" id="SSF52540">
    <property type="entry name" value="P-loop containing nucleoside triphosphate hydrolases"/>
    <property type="match status" value="1"/>
</dbReference>
<dbReference type="Pfam" id="PF01583">
    <property type="entry name" value="APS_kinase"/>
    <property type="match status" value="1"/>
</dbReference>